<accession>A0A3D8HDM9</accession>
<evidence type="ECO:0000259" key="8">
    <source>
        <dbReference type="PROSITE" id="PS50109"/>
    </source>
</evidence>
<keyword evidence="6" id="KW-0902">Two-component regulatory system</keyword>
<evidence type="ECO:0000256" key="7">
    <source>
        <dbReference type="SAM" id="Coils"/>
    </source>
</evidence>
<dbReference type="SUPFAM" id="SSF55874">
    <property type="entry name" value="ATPase domain of HSP90 chaperone/DNA topoisomerase II/histidine kinase"/>
    <property type="match status" value="1"/>
</dbReference>
<dbReference type="CDD" id="cd00082">
    <property type="entry name" value="HisKA"/>
    <property type="match status" value="1"/>
</dbReference>
<dbReference type="SUPFAM" id="SSF47384">
    <property type="entry name" value="Homodimeric domain of signal transducing histidine kinase"/>
    <property type="match status" value="1"/>
</dbReference>
<dbReference type="SUPFAM" id="SSF55785">
    <property type="entry name" value="PYP-like sensor domain (PAS domain)"/>
    <property type="match status" value="2"/>
</dbReference>
<reference evidence="9 12" key="2">
    <citation type="submission" date="2020-08" db="EMBL/GenBank/DDBJ databases">
        <title>Genome public.</title>
        <authorList>
            <person name="Liu C."/>
            <person name="Sun Q."/>
        </authorList>
    </citation>
    <scope>NUCLEOTIDE SEQUENCE [LARGE SCALE GENOMIC DNA]</scope>
    <source>
        <strain evidence="9 12">426_9</strain>
    </source>
</reference>
<dbReference type="Gene3D" id="1.10.287.130">
    <property type="match status" value="1"/>
</dbReference>
<dbReference type="InterPro" id="IPR013655">
    <property type="entry name" value="PAS_fold_3"/>
</dbReference>
<comment type="catalytic activity">
    <reaction evidence="1">
        <text>ATP + protein L-histidine = ADP + protein N-phospho-L-histidine.</text>
        <dbReference type="EC" id="2.7.13.3"/>
    </reaction>
</comment>
<evidence type="ECO:0000313" key="9">
    <source>
        <dbReference type="EMBL" id="MBC8602184.1"/>
    </source>
</evidence>
<keyword evidence="7" id="KW-0175">Coiled coil</keyword>
<evidence type="ECO:0000256" key="6">
    <source>
        <dbReference type="ARBA" id="ARBA00023012"/>
    </source>
</evidence>
<evidence type="ECO:0000313" key="12">
    <source>
        <dbReference type="Proteomes" id="UP000629596"/>
    </source>
</evidence>
<dbReference type="SMART" id="SM00388">
    <property type="entry name" value="HisKA"/>
    <property type="match status" value="1"/>
</dbReference>
<dbReference type="Proteomes" id="UP000629596">
    <property type="component" value="Unassembled WGS sequence"/>
</dbReference>
<dbReference type="EC" id="2.7.13.3" evidence="2"/>
<dbReference type="Gene3D" id="3.30.450.20">
    <property type="entry name" value="PAS domain"/>
    <property type="match status" value="2"/>
</dbReference>
<evidence type="ECO:0000313" key="11">
    <source>
        <dbReference type="Proteomes" id="UP000256321"/>
    </source>
</evidence>
<protein>
    <recommendedName>
        <fullName evidence="2">histidine kinase</fullName>
        <ecNumber evidence="2">2.7.13.3</ecNumber>
    </recommendedName>
</protein>
<dbReference type="Proteomes" id="UP000256321">
    <property type="component" value="Unassembled WGS sequence"/>
</dbReference>
<dbReference type="Pfam" id="PF13426">
    <property type="entry name" value="PAS_9"/>
    <property type="match status" value="1"/>
</dbReference>
<dbReference type="Pfam" id="PF00512">
    <property type="entry name" value="HisKA"/>
    <property type="match status" value="1"/>
</dbReference>
<dbReference type="Gene3D" id="3.30.565.10">
    <property type="entry name" value="Histidine kinase-like ATPase, C-terminal domain"/>
    <property type="match status" value="1"/>
</dbReference>
<dbReference type="GO" id="GO:0000155">
    <property type="term" value="F:phosphorelay sensor kinase activity"/>
    <property type="evidence" value="ECO:0007669"/>
    <property type="project" value="InterPro"/>
</dbReference>
<keyword evidence="12" id="KW-1185">Reference proteome</keyword>
<reference evidence="10 11" key="1">
    <citation type="submission" date="2018-07" db="EMBL/GenBank/DDBJ databases">
        <title>Parabacteroides acidifaciens nov. sp., isolated from human feces.</title>
        <authorList>
            <person name="Wang Y.J."/>
        </authorList>
    </citation>
    <scope>NUCLEOTIDE SEQUENCE [LARGE SCALE GENOMIC DNA]</scope>
    <source>
        <strain evidence="10 11">426-9</strain>
    </source>
</reference>
<dbReference type="InterPro" id="IPR035965">
    <property type="entry name" value="PAS-like_dom_sf"/>
</dbReference>
<dbReference type="InterPro" id="IPR036890">
    <property type="entry name" value="HATPase_C_sf"/>
</dbReference>
<dbReference type="PROSITE" id="PS50109">
    <property type="entry name" value="HIS_KIN"/>
    <property type="match status" value="1"/>
</dbReference>
<evidence type="ECO:0000256" key="5">
    <source>
        <dbReference type="ARBA" id="ARBA00022777"/>
    </source>
</evidence>
<dbReference type="FunFam" id="1.10.287.130:FF:000001">
    <property type="entry name" value="Two-component sensor histidine kinase"/>
    <property type="match status" value="1"/>
</dbReference>
<evidence type="ECO:0000313" key="10">
    <source>
        <dbReference type="EMBL" id="RDU49083.1"/>
    </source>
</evidence>
<keyword evidence="4" id="KW-0808">Transferase</keyword>
<name>A0A3D8HDM9_9BACT</name>
<dbReference type="Pfam" id="PF02518">
    <property type="entry name" value="HATPase_c"/>
    <property type="match status" value="1"/>
</dbReference>
<dbReference type="PANTHER" id="PTHR43711">
    <property type="entry name" value="TWO-COMPONENT HISTIDINE KINASE"/>
    <property type="match status" value="1"/>
</dbReference>
<evidence type="ECO:0000256" key="2">
    <source>
        <dbReference type="ARBA" id="ARBA00012438"/>
    </source>
</evidence>
<dbReference type="SMART" id="SM00387">
    <property type="entry name" value="HATPase_c"/>
    <property type="match status" value="1"/>
</dbReference>
<comment type="caution">
    <text evidence="10">The sequence shown here is derived from an EMBL/GenBank/DDBJ whole genome shotgun (WGS) entry which is preliminary data.</text>
</comment>
<dbReference type="InterPro" id="IPR003661">
    <property type="entry name" value="HisK_dim/P_dom"/>
</dbReference>
<dbReference type="InterPro" id="IPR000014">
    <property type="entry name" value="PAS"/>
</dbReference>
<dbReference type="PRINTS" id="PR00344">
    <property type="entry name" value="BCTRLSENSOR"/>
</dbReference>
<dbReference type="Pfam" id="PF08447">
    <property type="entry name" value="PAS_3"/>
    <property type="match status" value="1"/>
</dbReference>
<dbReference type="EMBL" id="QREV01000023">
    <property type="protein sequence ID" value="RDU49083.1"/>
    <property type="molecule type" value="Genomic_DNA"/>
</dbReference>
<keyword evidence="5" id="KW-0418">Kinase</keyword>
<dbReference type="InterPro" id="IPR050736">
    <property type="entry name" value="Sensor_HK_Regulatory"/>
</dbReference>
<dbReference type="PANTHER" id="PTHR43711:SF31">
    <property type="entry name" value="HISTIDINE KINASE"/>
    <property type="match status" value="1"/>
</dbReference>
<organism evidence="10 11">
    <name type="scientific">Parabacteroides acidifaciens</name>
    <dbReference type="NCBI Taxonomy" id="2290935"/>
    <lineage>
        <taxon>Bacteria</taxon>
        <taxon>Pseudomonadati</taxon>
        <taxon>Bacteroidota</taxon>
        <taxon>Bacteroidia</taxon>
        <taxon>Bacteroidales</taxon>
        <taxon>Tannerellaceae</taxon>
        <taxon>Parabacteroides</taxon>
    </lineage>
</organism>
<sequence length="652" mass="75153">MEQDKETSSNEDNASFEEEISKLIQEQLLFTESIYNRLPISIEVYDANGVLRSINDHALHMYGVEDRNTVVNFVNLFKSPYVDDQLRAKIQSGKEIVRLEFEYDFERIKNNAYFATNNQDTMIYDVRIIPILSKNGAVIGHILLSNDVTAIKDAEFHTEETKKDLELAMNTANMSSWVYDVHKKVFEPLYGDTVIKGTTPIEELLLILHPQDHQLLMQSLTLLINKKIERQQITVRFYNAQEQQYRYYESMMRLSTEHWGKLQVVGTQLDVTEKVRMAKKTQDLIAKRELTMKVSNIVHWDFDVKTQKFESYNDPINDYTSNRLLTLSEYLDVIHPEDRTSFSDAIAPMLEGKDLTVYFTCRMQTKYDKSWQYCDFTAVPFEKDENGYITHFTGFRQNIPQLQKLNREQQEMIKELKELKEKAELSDRLKSAFLANMSHEIRTPLNAIVGFSELMTSCNDPEEKNMYINIIKSNNELLLRLINDILDLSKIEAGILERKIERFNLATVSDELYACVLPKITNPGVKLCQDKAEASCWVTLDRNRLIQVWMNFLTNAIKYTKSGHIKMGYSIEGNGVRIYVEDTGIGIPQESHDKVFARFEKINEFVQGTGLGLAISKAIVETAGGSISFSSTPGTGSTFWAWVPCETNIQEE</sequence>
<dbReference type="InterPro" id="IPR003594">
    <property type="entry name" value="HATPase_dom"/>
</dbReference>
<feature type="domain" description="Histidine kinase" evidence="8">
    <location>
        <begin position="436"/>
        <end position="647"/>
    </location>
</feature>
<dbReference type="EMBL" id="JACRTI010000023">
    <property type="protein sequence ID" value="MBC8602184.1"/>
    <property type="molecule type" value="Genomic_DNA"/>
</dbReference>
<keyword evidence="3" id="KW-0597">Phosphoprotein</keyword>
<dbReference type="RefSeq" id="WP_115499691.1">
    <property type="nucleotide sequence ID" value="NZ_JACRTI010000023.1"/>
</dbReference>
<dbReference type="AlphaFoldDB" id="A0A3D8HDM9"/>
<proteinExistence type="predicted"/>
<evidence type="ECO:0000256" key="4">
    <source>
        <dbReference type="ARBA" id="ARBA00022679"/>
    </source>
</evidence>
<dbReference type="InterPro" id="IPR005467">
    <property type="entry name" value="His_kinase_dom"/>
</dbReference>
<dbReference type="InterPro" id="IPR036097">
    <property type="entry name" value="HisK_dim/P_sf"/>
</dbReference>
<gene>
    <name evidence="10" type="ORF">DWU89_10975</name>
    <name evidence="9" type="ORF">H8784_10705</name>
</gene>
<dbReference type="InterPro" id="IPR004358">
    <property type="entry name" value="Sig_transdc_His_kin-like_C"/>
</dbReference>
<evidence type="ECO:0000256" key="3">
    <source>
        <dbReference type="ARBA" id="ARBA00022553"/>
    </source>
</evidence>
<evidence type="ECO:0000256" key="1">
    <source>
        <dbReference type="ARBA" id="ARBA00000085"/>
    </source>
</evidence>
<feature type="coiled-coil region" evidence="7">
    <location>
        <begin position="399"/>
        <end position="429"/>
    </location>
</feature>